<dbReference type="GO" id="GO:0051301">
    <property type="term" value="P:cell division"/>
    <property type="evidence" value="ECO:0007669"/>
    <property type="project" value="UniProtKB-KW"/>
</dbReference>
<comment type="pathway">
    <text evidence="2 9 10">Cell wall biogenesis; peptidoglycan biosynthesis.</text>
</comment>
<sequence length="446" mass="49821">MKIAIIGFGREGQSLFSFLRKHPRYKDAEIWALDKNPHIKIPREIPQRLDEHYLDGLSEFDLVFRSPGVPYMTRELVRARKAGVHFSSPTQLFFEEAALRGAKIIGITGTKGKGTTSTLTYRILQSGGKKTFLAGNIGTPALDIVPKLDSASLVVLELSSFQLIDLKESPSIAVVLMVTSEHLDWHEDLPEYIAAKRNIIRFQSPKGYTVIAEEYPRSRSFVKHAPGTVFTFSKKKVVKKGAWTEKGLFWFSDGKRKENICLVSDLWIPGFHNLDNTCAAITVAKILGVKNTAIRSAIRGFRGLEHRLELVKKVRGVTYYDDSYATTPETAAVAVQAFENPKILILGGSSKGSDFKRLGKLISASKSIKAIIGVGVEWSRIKRLIKNPRLRIVEGCKNMKQIVRTAHKLTSPGDVVLLSPACASFGMFKNYTDRGEQFKKQVRELK</sequence>
<dbReference type="PANTHER" id="PTHR43692:SF1">
    <property type="entry name" value="UDP-N-ACETYLMURAMOYLALANINE--D-GLUTAMATE LIGASE"/>
    <property type="match status" value="1"/>
</dbReference>
<organism evidence="13 14">
    <name type="scientific">Candidatus Liptonbacteria bacterium RIFCSPLOWO2_01_FULL_53_13</name>
    <dbReference type="NCBI Taxonomy" id="1798651"/>
    <lineage>
        <taxon>Bacteria</taxon>
        <taxon>Candidatus Liptoniibacteriota</taxon>
    </lineage>
</organism>
<dbReference type="UniPathway" id="UPA00219"/>
<evidence type="ECO:0000256" key="3">
    <source>
        <dbReference type="ARBA" id="ARBA00022490"/>
    </source>
</evidence>
<evidence type="ECO:0000256" key="9">
    <source>
        <dbReference type="HAMAP-Rule" id="MF_00639"/>
    </source>
</evidence>
<dbReference type="GO" id="GO:0008764">
    <property type="term" value="F:UDP-N-acetylmuramoylalanine-D-glutamate ligase activity"/>
    <property type="evidence" value="ECO:0007669"/>
    <property type="project" value="UniProtKB-UniRule"/>
</dbReference>
<keyword evidence="7 9" id="KW-0067">ATP-binding</keyword>
<keyword evidence="5 9" id="KW-0132">Cell division</keyword>
<dbReference type="GO" id="GO:0009252">
    <property type="term" value="P:peptidoglycan biosynthetic process"/>
    <property type="evidence" value="ECO:0007669"/>
    <property type="project" value="UniProtKB-UniRule"/>
</dbReference>
<dbReference type="GO" id="GO:0008360">
    <property type="term" value="P:regulation of cell shape"/>
    <property type="evidence" value="ECO:0007669"/>
    <property type="project" value="UniProtKB-KW"/>
</dbReference>
<feature type="binding site" evidence="9">
    <location>
        <begin position="109"/>
        <end position="115"/>
    </location>
    <ligand>
        <name>ATP</name>
        <dbReference type="ChEBI" id="CHEBI:30616"/>
    </ligand>
</feature>
<evidence type="ECO:0000256" key="1">
    <source>
        <dbReference type="ARBA" id="ARBA00004496"/>
    </source>
</evidence>
<comment type="function">
    <text evidence="9 10">Cell wall formation. Catalyzes the addition of glutamate to the nucleotide precursor UDP-N-acetylmuramoyl-L-alanine (UMA).</text>
</comment>
<name>A0A1G2CJF6_9BACT</name>
<dbReference type="SUPFAM" id="SSF53244">
    <property type="entry name" value="MurD-like peptide ligases, peptide-binding domain"/>
    <property type="match status" value="1"/>
</dbReference>
<dbReference type="Gene3D" id="3.40.1190.10">
    <property type="entry name" value="Mur-like, catalytic domain"/>
    <property type="match status" value="1"/>
</dbReference>
<comment type="similarity">
    <text evidence="9">Belongs to the MurCDEF family.</text>
</comment>
<dbReference type="Pfam" id="PF21799">
    <property type="entry name" value="MurD-like_N"/>
    <property type="match status" value="1"/>
</dbReference>
<dbReference type="InterPro" id="IPR004101">
    <property type="entry name" value="Mur_ligase_C"/>
</dbReference>
<dbReference type="GO" id="GO:0004326">
    <property type="term" value="F:tetrahydrofolylpolyglutamate synthase activity"/>
    <property type="evidence" value="ECO:0007669"/>
    <property type="project" value="InterPro"/>
</dbReference>
<dbReference type="Gene3D" id="3.40.50.720">
    <property type="entry name" value="NAD(P)-binding Rossmann-like Domain"/>
    <property type="match status" value="1"/>
</dbReference>
<dbReference type="Pfam" id="PF02875">
    <property type="entry name" value="Mur_ligase_C"/>
    <property type="match status" value="1"/>
</dbReference>
<dbReference type="GO" id="GO:0071555">
    <property type="term" value="P:cell wall organization"/>
    <property type="evidence" value="ECO:0007669"/>
    <property type="project" value="UniProtKB-KW"/>
</dbReference>
<dbReference type="InterPro" id="IPR036615">
    <property type="entry name" value="Mur_ligase_C_dom_sf"/>
</dbReference>
<reference evidence="13 14" key="1">
    <citation type="journal article" date="2016" name="Nat. Commun.">
        <title>Thousands of microbial genomes shed light on interconnected biogeochemical processes in an aquifer system.</title>
        <authorList>
            <person name="Anantharaman K."/>
            <person name="Brown C.T."/>
            <person name="Hug L.A."/>
            <person name="Sharon I."/>
            <person name="Castelle C.J."/>
            <person name="Probst A.J."/>
            <person name="Thomas B.C."/>
            <person name="Singh A."/>
            <person name="Wilkins M.J."/>
            <person name="Karaoz U."/>
            <person name="Brodie E.L."/>
            <person name="Williams K.H."/>
            <person name="Hubbard S.S."/>
            <person name="Banfield J.F."/>
        </authorList>
    </citation>
    <scope>NUCLEOTIDE SEQUENCE [LARGE SCALE GENOMIC DNA]</scope>
</reference>
<dbReference type="InterPro" id="IPR013221">
    <property type="entry name" value="Mur_ligase_cen"/>
</dbReference>
<comment type="caution">
    <text evidence="13">The sequence shown here is derived from an EMBL/GenBank/DDBJ whole genome shotgun (WGS) entry which is preliminary data.</text>
</comment>
<evidence type="ECO:0000313" key="14">
    <source>
        <dbReference type="Proteomes" id="UP000178348"/>
    </source>
</evidence>
<evidence type="ECO:0000259" key="11">
    <source>
        <dbReference type="Pfam" id="PF02875"/>
    </source>
</evidence>
<evidence type="ECO:0000256" key="7">
    <source>
        <dbReference type="ARBA" id="ARBA00022840"/>
    </source>
</evidence>
<dbReference type="Gene3D" id="3.90.190.20">
    <property type="entry name" value="Mur ligase, C-terminal domain"/>
    <property type="match status" value="1"/>
</dbReference>
<evidence type="ECO:0000256" key="8">
    <source>
        <dbReference type="ARBA" id="ARBA00023306"/>
    </source>
</evidence>
<dbReference type="SUPFAM" id="SSF53623">
    <property type="entry name" value="MurD-like peptide ligases, catalytic domain"/>
    <property type="match status" value="1"/>
</dbReference>
<evidence type="ECO:0000256" key="4">
    <source>
        <dbReference type="ARBA" id="ARBA00022598"/>
    </source>
</evidence>
<evidence type="ECO:0000259" key="12">
    <source>
        <dbReference type="Pfam" id="PF08245"/>
    </source>
</evidence>
<dbReference type="Pfam" id="PF08245">
    <property type="entry name" value="Mur_ligase_M"/>
    <property type="match status" value="1"/>
</dbReference>
<comment type="subcellular location">
    <subcellularLocation>
        <location evidence="1 9 10">Cytoplasm</location>
    </subcellularLocation>
</comment>
<evidence type="ECO:0000313" key="13">
    <source>
        <dbReference type="EMBL" id="OGZ00548.1"/>
    </source>
</evidence>
<keyword evidence="6 9" id="KW-0547">Nucleotide-binding</keyword>
<dbReference type="EC" id="6.3.2.9" evidence="9 10"/>
<dbReference type="NCBIfam" id="TIGR01087">
    <property type="entry name" value="murD"/>
    <property type="match status" value="1"/>
</dbReference>
<evidence type="ECO:0000256" key="6">
    <source>
        <dbReference type="ARBA" id="ARBA00022741"/>
    </source>
</evidence>
<dbReference type="InterPro" id="IPR036565">
    <property type="entry name" value="Mur-like_cat_sf"/>
</dbReference>
<keyword evidence="9 10" id="KW-0133">Cell shape</keyword>
<feature type="domain" description="Mur ligase central" evidence="12">
    <location>
        <begin position="107"/>
        <end position="284"/>
    </location>
</feature>
<comment type="catalytic activity">
    <reaction evidence="9 10">
        <text>UDP-N-acetyl-alpha-D-muramoyl-L-alanine + D-glutamate + ATP = UDP-N-acetyl-alpha-D-muramoyl-L-alanyl-D-glutamate + ADP + phosphate + H(+)</text>
        <dbReference type="Rhea" id="RHEA:16429"/>
        <dbReference type="ChEBI" id="CHEBI:15378"/>
        <dbReference type="ChEBI" id="CHEBI:29986"/>
        <dbReference type="ChEBI" id="CHEBI:30616"/>
        <dbReference type="ChEBI" id="CHEBI:43474"/>
        <dbReference type="ChEBI" id="CHEBI:83898"/>
        <dbReference type="ChEBI" id="CHEBI:83900"/>
        <dbReference type="ChEBI" id="CHEBI:456216"/>
        <dbReference type="EC" id="6.3.2.9"/>
    </reaction>
</comment>
<evidence type="ECO:0000256" key="10">
    <source>
        <dbReference type="RuleBase" id="RU003664"/>
    </source>
</evidence>
<evidence type="ECO:0000256" key="2">
    <source>
        <dbReference type="ARBA" id="ARBA00004752"/>
    </source>
</evidence>
<dbReference type="PANTHER" id="PTHR43692">
    <property type="entry name" value="UDP-N-ACETYLMURAMOYLALANINE--D-GLUTAMATE LIGASE"/>
    <property type="match status" value="1"/>
</dbReference>
<protein>
    <recommendedName>
        <fullName evidence="9 10">UDP-N-acetylmuramoylalanine--D-glutamate ligase</fullName>
        <ecNumber evidence="9 10">6.3.2.9</ecNumber>
    </recommendedName>
    <alternativeName>
        <fullName evidence="9">D-glutamic acid-adding enzyme</fullName>
    </alternativeName>
    <alternativeName>
        <fullName evidence="9">UDP-N-acetylmuramoyl-L-alanyl-D-glutamate synthetase</fullName>
    </alternativeName>
</protein>
<evidence type="ECO:0000256" key="5">
    <source>
        <dbReference type="ARBA" id="ARBA00022618"/>
    </source>
</evidence>
<dbReference type="InterPro" id="IPR018109">
    <property type="entry name" value="Folylpolyglutamate_synth_CS"/>
</dbReference>
<keyword evidence="3 9" id="KW-0963">Cytoplasm</keyword>
<gene>
    <name evidence="9" type="primary">murD</name>
    <name evidence="13" type="ORF">A2946_02245</name>
</gene>
<dbReference type="PROSITE" id="PS01011">
    <property type="entry name" value="FOLYLPOLYGLU_SYNT_1"/>
    <property type="match status" value="1"/>
</dbReference>
<keyword evidence="4 9" id="KW-0436">Ligase</keyword>
<keyword evidence="8 9" id="KW-0131">Cell cycle</keyword>
<accession>A0A1G2CJF6</accession>
<dbReference type="InterPro" id="IPR036291">
    <property type="entry name" value="NAD(P)-bd_dom_sf"/>
</dbReference>
<keyword evidence="9 10" id="KW-0573">Peptidoglycan synthesis</keyword>
<dbReference type="GO" id="GO:0005524">
    <property type="term" value="F:ATP binding"/>
    <property type="evidence" value="ECO:0007669"/>
    <property type="project" value="UniProtKB-UniRule"/>
</dbReference>
<dbReference type="HAMAP" id="MF_00639">
    <property type="entry name" value="MurD"/>
    <property type="match status" value="1"/>
</dbReference>
<proteinExistence type="inferred from homology"/>
<dbReference type="EMBL" id="MHLB01000061">
    <property type="protein sequence ID" value="OGZ00548.1"/>
    <property type="molecule type" value="Genomic_DNA"/>
</dbReference>
<keyword evidence="9 10" id="KW-0961">Cell wall biogenesis/degradation</keyword>
<feature type="domain" description="Mur ligase C-terminal" evidence="11">
    <location>
        <begin position="306"/>
        <end position="422"/>
    </location>
</feature>
<dbReference type="InterPro" id="IPR005762">
    <property type="entry name" value="MurD"/>
</dbReference>
<dbReference type="SUPFAM" id="SSF51735">
    <property type="entry name" value="NAD(P)-binding Rossmann-fold domains"/>
    <property type="match status" value="1"/>
</dbReference>
<dbReference type="GO" id="GO:0005737">
    <property type="term" value="C:cytoplasm"/>
    <property type="evidence" value="ECO:0007669"/>
    <property type="project" value="UniProtKB-SubCell"/>
</dbReference>
<dbReference type="Proteomes" id="UP000178348">
    <property type="component" value="Unassembled WGS sequence"/>
</dbReference>
<dbReference type="AlphaFoldDB" id="A0A1G2CJF6"/>